<keyword evidence="4" id="KW-1185">Reference proteome</keyword>
<dbReference type="InterPro" id="IPR013517">
    <property type="entry name" value="FG-GAP"/>
</dbReference>
<reference evidence="3 4" key="1">
    <citation type="submission" date="2019-11" db="EMBL/GenBank/DDBJ databases">
        <title>Agromyces kandeliae sp. nov., isolated from mangrove soil.</title>
        <authorList>
            <person name="Wang R."/>
        </authorList>
    </citation>
    <scope>NUCLEOTIDE SEQUENCE [LARGE SCALE GENOMIC DNA]</scope>
    <source>
        <strain evidence="3 4">JCM 11433</strain>
    </source>
</reference>
<dbReference type="OrthoDB" id="287365at2"/>
<accession>A0A6I3M3V6</accession>
<protein>
    <recommendedName>
        <fullName evidence="5">VCBS repeat-containing protein</fullName>
    </recommendedName>
</protein>
<evidence type="ECO:0000313" key="3">
    <source>
        <dbReference type="EMBL" id="MTH67561.1"/>
    </source>
</evidence>
<dbReference type="Pfam" id="PF13517">
    <property type="entry name" value="FG-GAP_3"/>
    <property type="match status" value="3"/>
</dbReference>
<dbReference type="Proteomes" id="UP000433071">
    <property type="component" value="Unassembled WGS sequence"/>
</dbReference>
<evidence type="ECO:0000256" key="1">
    <source>
        <dbReference type="ARBA" id="ARBA00022729"/>
    </source>
</evidence>
<evidence type="ECO:0000256" key="2">
    <source>
        <dbReference type="SAM" id="MobiDB-lite"/>
    </source>
</evidence>
<dbReference type="SUPFAM" id="SSF69318">
    <property type="entry name" value="Integrin alpha N-terminal domain"/>
    <property type="match status" value="1"/>
</dbReference>
<dbReference type="EMBL" id="WMLB01000011">
    <property type="protein sequence ID" value="MTH67561.1"/>
    <property type="molecule type" value="Genomic_DNA"/>
</dbReference>
<feature type="region of interest" description="Disordered" evidence="2">
    <location>
        <begin position="869"/>
        <end position="895"/>
    </location>
</feature>
<dbReference type="InterPro" id="IPR028994">
    <property type="entry name" value="Integrin_alpha_N"/>
</dbReference>
<dbReference type="Gene3D" id="2.130.10.130">
    <property type="entry name" value="Integrin alpha, N-terminal"/>
    <property type="match status" value="1"/>
</dbReference>
<gene>
    <name evidence="3" type="ORF">GJ743_04125</name>
</gene>
<comment type="caution">
    <text evidence="3">The sequence shown here is derived from an EMBL/GenBank/DDBJ whole genome shotgun (WGS) entry which is preliminary data.</text>
</comment>
<dbReference type="PROSITE" id="PS51318">
    <property type="entry name" value="TAT"/>
    <property type="match status" value="1"/>
</dbReference>
<organism evidence="3 4">
    <name type="scientific">Agromyces bracchium</name>
    <dbReference type="NCBI Taxonomy" id="88376"/>
    <lineage>
        <taxon>Bacteria</taxon>
        <taxon>Bacillati</taxon>
        <taxon>Actinomycetota</taxon>
        <taxon>Actinomycetes</taxon>
        <taxon>Micrococcales</taxon>
        <taxon>Microbacteriaceae</taxon>
        <taxon>Agromyces</taxon>
    </lineage>
</organism>
<dbReference type="AlphaFoldDB" id="A0A6I3M3V6"/>
<dbReference type="PANTHER" id="PTHR46580">
    <property type="entry name" value="SENSOR KINASE-RELATED"/>
    <property type="match status" value="1"/>
</dbReference>
<keyword evidence="1" id="KW-0732">Signal</keyword>
<sequence>MSGAGQAFSRRTFLQGSTAVALGAGALPGLLDRSAAAAVMASTGPSVRAFAAPANGGSGLALPMLSDGLNLDQPQYYETIQAGRRVFCKTRQNADIDGDGQDELIYRGPAGISAFRFDADTGQWLALPPSTVFGDEAGWDEEWYYTTIQTADLDGDGRAELIGWGPKGVEVHRYDPATETWTDLGVTNPMTGLLWAFPWYFSTMQCADIDGDGQDELLVRYTDGLRAWKLTGTSWTQLTTISAMSDGAGWIDPSMFETIQCADLDGDGRAEVFARSADGIVAWRYSAGQWVALPAGPGLSNAEEWNYPQYYRTLQAADLDGDGRAEIFIRNNTQIRAWKFTGTGWQELPPGPMMEDSDGWANPQYYVTLQAADLDGDGRAEILVRSGYEILAWKYTDTGWQFLPIGPAWSDADGWNASQYYRTIQPARVKTSAAANPHMPATESGTVDVLFGRSSMSIETFRMLPEASWAPTSAPWPTLDPAAYAYAAELLGIPGKNVRDIYGNSDDLSTYEEQLHPTPALPAGSTIDPAQWAAVCEQLTTELNWADQVNTWYDNVNSLLTATYTGDDIALQAVGNTIKLTNPSSTSLTLSILSFVANVAAAGLSLTATPMAGAVAGIIGAACTLAGSTSGSDSDQVQDTIANLDQQLIDAFESSLLSMDAQKAAATRDYGLLAAIGGQIISQAPAWTWNSTDRDTLMIAGQRQYAMSAWKALAATAGWKWSVCGRDEPLGAPDLLEVNGELYYDNGWFWLTNGYVPWPASNDDDLSVLCAFYMLRQGVTTLIDDKVLHTLFDPYELSHGVFPLGANLIDVIAARHGWPRLGGAGTSKINSGCSDVPDPWTVGGSKGVISGSHATLAAAAVTGTSDTAVFASPAPAPSAKKTTQRNQPERDRPNQLHALGIDLGVNVELSRDTAGELVALIRTTNYGLTAAEEVEIVSAKLGGREPIGRLSTHRRHIDAGETTSTQLRFVGVPGKAGKQVTLKLGHSHLDGDYSTTLQLTLPTEDAADCGC</sequence>
<dbReference type="InterPro" id="IPR006311">
    <property type="entry name" value="TAT_signal"/>
</dbReference>
<proteinExistence type="predicted"/>
<evidence type="ECO:0000313" key="4">
    <source>
        <dbReference type="Proteomes" id="UP000433071"/>
    </source>
</evidence>
<evidence type="ECO:0008006" key="5">
    <source>
        <dbReference type="Google" id="ProtNLM"/>
    </source>
</evidence>
<name>A0A6I3M3V6_9MICO</name>